<gene>
    <name evidence="2" type="ORF">SAMN04488001_2300</name>
</gene>
<feature type="compositionally biased region" description="Basic and acidic residues" evidence="1">
    <location>
        <begin position="34"/>
        <end position="51"/>
    </location>
</feature>
<organism evidence="2 3">
    <name type="scientific">Litoreibacter albidus</name>
    <dbReference type="NCBI Taxonomy" id="670155"/>
    <lineage>
        <taxon>Bacteria</taxon>
        <taxon>Pseudomonadati</taxon>
        <taxon>Pseudomonadota</taxon>
        <taxon>Alphaproteobacteria</taxon>
        <taxon>Rhodobacterales</taxon>
        <taxon>Roseobacteraceae</taxon>
        <taxon>Litoreibacter</taxon>
    </lineage>
</organism>
<feature type="region of interest" description="Disordered" evidence="1">
    <location>
        <begin position="28"/>
        <end position="66"/>
    </location>
</feature>
<evidence type="ECO:0000313" key="3">
    <source>
        <dbReference type="Proteomes" id="UP000199441"/>
    </source>
</evidence>
<proteinExistence type="predicted"/>
<evidence type="ECO:0000256" key="1">
    <source>
        <dbReference type="SAM" id="MobiDB-lite"/>
    </source>
</evidence>
<name>A0A1H2YF32_9RHOB</name>
<accession>A0A1H2YF32</accession>
<sequence length="66" mass="7635">MNQMINMAMRMIMRRLINMGINKGIDVAANRGQRGKDLTPEQRQKSGETSKRAKQAVRMSRRIGRF</sequence>
<protein>
    <submittedName>
        <fullName evidence="2">Uncharacterized protein</fullName>
    </submittedName>
</protein>
<dbReference type="AlphaFoldDB" id="A0A1H2YF32"/>
<feature type="compositionally biased region" description="Basic residues" evidence="1">
    <location>
        <begin position="52"/>
        <end position="66"/>
    </location>
</feature>
<keyword evidence="3" id="KW-1185">Reference proteome</keyword>
<reference evidence="3" key="1">
    <citation type="submission" date="2016-10" db="EMBL/GenBank/DDBJ databases">
        <authorList>
            <person name="Varghese N."/>
            <person name="Submissions S."/>
        </authorList>
    </citation>
    <scope>NUCLEOTIDE SEQUENCE [LARGE SCALE GENOMIC DNA]</scope>
    <source>
        <strain evidence="3">DSM 26922</strain>
    </source>
</reference>
<dbReference type="RefSeq" id="WP_244508618.1">
    <property type="nucleotide sequence ID" value="NZ_FNOI01000003.1"/>
</dbReference>
<dbReference type="STRING" id="670155.SAMN04488001_2300"/>
<dbReference type="Proteomes" id="UP000199441">
    <property type="component" value="Unassembled WGS sequence"/>
</dbReference>
<dbReference type="EMBL" id="FNOI01000003">
    <property type="protein sequence ID" value="SDX03149.1"/>
    <property type="molecule type" value="Genomic_DNA"/>
</dbReference>
<evidence type="ECO:0000313" key="2">
    <source>
        <dbReference type="EMBL" id="SDX03149.1"/>
    </source>
</evidence>